<protein>
    <submittedName>
        <fullName evidence="2">Uncharacterized protein</fullName>
    </submittedName>
</protein>
<evidence type="ECO:0000313" key="2">
    <source>
        <dbReference type="EMBL" id="MBC5723848.1"/>
    </source>
</evidence>
<feature type="transmembrane region" description="Helical" evidence="1">
    <location>
        <begin position="77"/>
        <end position="94"/>
    </location>
</feature>
<keyword evidence="1" id="KW-0472">Membrane</keyword>
<keyword evidence="1" id="KW-0812">Transmembrane</keyword>
<reference evidence="2" key="1">
    <citation type="submission" date="2020-08" db="EMBL/GenBank/DDBJ databases">
        <title>Genome public.</title>
        <authorList>
            <person name="Liu C."/>
            <person name="Sun Q."/>
        </authorList>
    </citation>
    <scope>NUCLEOTIDE SEQUENCE</scope>
    <source>
        <strain evidence="2">NSJ-23</strain>
    </source>
</reference>
<evidence type="ECO:0000256" key="1">
    <source>
        <dbReference type="SAM" id="Phobius"/>
    </source>
</evidence>
<keyword evidence="3" id="KW-1185">Reference proteome</keyword>
<organism evidence="2 3">
    <name type="scientific">Flintibacter hominis</name>
    <dbReference type="NCBI Taxonomy" id="2763048"/>
    <lineage>
        <taxon>Bacteria</taxon>
        <taxon>Bacillati</taxon>
        <taxon>Bacillota</taxon>
        <taxon>Clostridia</taxon>
        <taxon>Eubacteriales</taxon>
        <taxon>Flintibacter</taxon>
    </lineage>
</organism>
<dbReference type="Proteomes" id="UP000628736">
    <property type="component" value="Unassembled WGS sequence"/>
</dbReference>
<gene>
    <name evidence="2" type="ORF">H8S11_13695</name>
</gene>
<name>A0A8J6M834_9FIRM</name>
<dbReference type="EMBL" id="JACOPO010000027">
    <property type="protein sequence ID" value="MBC5723848.1"/>
    <property type="molecule type" value="Genomic_DNA"/>
</dbReference>
<evidence type="ECO:0000313" key="3">
    <source>
        <dbReference type="Proteomes" id="UP000628736"/>
    </source>
</evidence>
<dbReference type="AlphaFoldDB" id="A0A8J6M834"/>
<proteinExistence type="predicted"/>
<keyword evidence="1" id="KW-1133">Transmembrane helix</keyword>
<dbReference type="RefSeq" id="WP_186853533.1">
    <property type="nucleotide sequence ID" value="NZ_JACOPO010000027.1"/>
</dbReference>
<accession>A0A8J6M834</accession>
<comment type="caution">
    <text evidence="2">The sequence shown here is derived from an EMBL/GenBank/DDBJ whole genome shotgun (WGS) entry which is preliminary data.</text>
</comment>
<sequence>MLEKQMSEWKEQSRQTHKEFFNRIRELEIARAEQGQQYTTILEKLEDLTGKVSTLSKGLSDIQAEPGRTWKDLKGKISWAVIAAVITAVMAFLLDKIGL</sequence>